<dbReference type="KEGG" id="cpau:EHF44_16875"/>
<dbReference type="SUPFAM" id="SSF52309">
    <property type="entry name" value="N-(deoxy)ribosyltransferase-like"/>
    <property type="match status" value="1"/>
</dbReference>
<dbReference type="InterPro" id="IPR025518">
    <property type="entry name" value="DUF4406"/>
</dbReference>
<accession>A0A3G8H3J8</accession>
<dbReference type="Proteomes" id="UP000270411">
    <property type="component" value="Chromosome 1"/>
</dbReference>
<dbReference type="Gene3D" id="3.40.50.10400">
    <property type="entry name" value="Hypothetical protein PA1492"/>
    <property type="match status" value="1"/>
</dbReference>
<gene>
    <name evidence="1" type="ORF">EHF44_16875</name>
</gene>
<reference evidence="2" key="1">
    <citation type="submission" date="2018-11" db="EMBL/GenBank/DDBJ databases">
        <title>FDA dAtabase for Regulatory Grade micrObial Sequences (FDA-ARGOS): Supporting development and validation of Infectious Disease Dx tests.</title>
        <authorList>
            <person name="Goldberg B."/>
            <person name="Campos J."/>
            <person name="Tallon L."/>
            <person name="Sadzewicz L."/>
            <person name="Zhao X."/>
            <person name="Vavikolanu K."/>
            <person name="Mehta A."/>
            <person name="Aluvathingal J."/>
            <person name="Nadendla S."/>
            <person name="Geyer C."/>
            <person name="Nandy P."/>
            <person name="Yan Y."/>
            <person name="Sichtig H."/>
        </authorList>
    </citation>
    <scope>NUCLEOTIDE SEQUENCE [LARGE SCALE GENOMIC DNA]</scope>
    <source>
        <strain evidence="2">FDAARGOS_614</strain>
    </source>
</reference>
<dbReference type="RefSeq" id="WP_124684708.1">
    <property type="nucleotide sequence ID" value="NZ_CP033969.1"/>
</dbReference>
<proteinExistence type="predicted"/>
<name>A0A3G8H3J8_9BURK</name>
<dbReference type="EMBL" id="CP033969">
    <property type="protein sequence ID" value="AZG14956.1"/>
    <property type="molecule type" value="Genomic_DNA"/>
</dbReference>
<organism evidence="1 2">
    <name type="scientific">Cupriavidus pauculus</name>
    <dbReference type="NCBI Taxonomy" id="82633"/>
    <lineage>
        <taxon>Bacteria</taxon>
        <taxon>Pseudomonadati</taxon>
        <taxon>Pseudomonadota</taxon>
        <taxon>Betaproteobacteria</taxon>
        <taxon>Burkholderiales</taxon>
        <taxon>Burkholderiaceae</taxon>
        <taxon>Cupriavidus</taxon>
    </lineage>
</organism>
<dbReference type="AlphaFoldDB" id="A0A3G8H3J8"/>
<dbReference type="OrthoDB" id="2376767at2"/>
<sequence length="182" mass="19685">MRIYVAGPMTGIPELNFPLFHATAERLRAEGYDVVNPAEINADPSAGWLTCMRADIRELVTCDAIYLLPGWENSRGASLEAHIARKLGLQEFHDVPMVTADFPIIAMGHGKIEVGDAVWSGLPALWFGNDGQGMGVVRDRNEPAKEGETLAVFTFANIGGLEAIEAAVARVREKILATEVPA</sequence>
<dbReference type="Pfam" id="PF14359">
    <property type="entry name" value="DUF4406"/>
    <property type="match status" value="1"/>
</dbReference>
<evidence type="ECO:0000313" key="1">
    <source>
        <dbReference type="EMBL" id="AZG14956.1"/>
    </source>
</evidence>
<evidence type="ECO:0000313" key="2">
    <source>
        <dbReference type="Proteomes" id="UP000270411"/>
    </source>
</evidence>
<protein>
    <submittedName>
        <fullName evidence="1">DUF4406 domain-containing protein</fullName>
    </submittedName>
</protein>